<evidence type="ECO:0000313" key="3">
    <source>
        <dbReference type="EMBL" id="OEO31806.1"/>
    </source>
</evidence>
<dbReference type="Pfam" id="PF03795">
    <property type="entry name" value="YCII"/>
    <property type="match status" value="1"/>
</dbReference>
<sequence>MAKYILGFHGSPASSPADLEDSMEKWMAWYKGMGGAVADMGNPAGPSKTIGADGRVASTNGNALTGYSILEANSLDDAISLARGCPIYAAGGSVEVAELMSM</sequence>
<dbReference type="AlphaFoldDB" id="A0A1E5XT80"/>
<dbReference type="InterPro" id="IPR011008">
    <property type="entry name" value="Dimeric_a/b-barrel"/>
</dbReference>
<dbReference type="InterPro" id="IPR005545">
    <property type="entry name" value="YCII"/>
</dbReference>
<comment type="similarity">
    <text evidence="1">Belongs to the YciI family.</text>
</comment>
<name>A0A1E5XT80_9HYPH</name>
<dbReference type="EMBL" id="LAJE02000122">
    <property type="protein sequence ID" value="OEO31806.1"/>
    <property type="molecule type" value="Genomic_DNA"/>
</dbReference>
<dbReference type="RefSeq" id="WP_069909027.1">
    <property type="nucleotide sequence ID" value="NZ_LAJE02000122.1"/>
</dbReference>
<reference evidence="3 4" key="1">
    <citation type="journal article" date="2015" name="Genome Announc.">
        <title>Genome Assemblies of Three Soil-Associated Devosia species: D. insulae, D. limi, and D. soli.</title>
        <authorList>
            <person name="Hassan Y.I."/>
            <person name="Lepp D."/>
            <person name="Zhou T."/>
        </authorList>
    </citation>
    <scope>NUCLEOTIDE SEQUENCE [LARGE SCALE GENOMIC DNA]</scope>
    <source>
        <strain evidence="3 4">DS-56</strain>
    </source>
</reference>
<accession>A0A1E5XT80</accession>
<evidence type="ECO:0000259" key="2">
    <source>
        <dbReference type="Pfam" id="PF03795"/>
    </source>
</evidence>
<protein>
    <recommendedName>
        <fullName evidence="2">YCII-related domain-containing protein</fullName>
    </recommendedName>
</protein>
<comment type="caution">
    <text evidence="3">The sequence shown here is derived from an EMBL/GenBank/DDBJ whole genome shotgun (WGS) entry which is preliminary data.</text>
</comment>
<dbReference type="OrthoDB" id="5117987at2"/>
<evidence type="ECO:0000313" key="4">
    <source>
        <dbReference type="Proteomes" id="UP000095463"/>
    </source>
</evidence>
<evidence type="ECO:0000256" key="1">
    <source>
        <dbReference type="ARBA" id="ARBA00007689"/>
    </source>
</evidence>
<dbReference type="Proteomes" id="UP000095463">
    <property type="component" value="Unassembled WGS sequence"/>
</dbReference>
<feature type="domain" description="YCII-related" evidence="2">
    <location>
        <begin position="34"/>
        <end position="99"/>
    </location>
</feature>
<keyword evidence="4" id="KW-1185">Reference proteome</keyword>
<gene>
    <name evidence="3" type="ORF">VW23_014530</name>
</gene>
<dbReference type="SUPFAM" id="SSF54909">
    <property type="entry name" value="Dimeric alpha+beta barrel"/>
    <property type="match status" value="1"/>
</dbReference>
<dbReference type="Gene3D" id="3.30.70.1060">
    <property type="entry name" value="Dimeric alpha+beta barrel"/>
    <property type="match status" value="1"/>
</dbReference>
<proteinExistence type="inferred from homology"/>
<organism evidence="3 4">
    <name type="scientific">Devosia insulae DS-56</name>
    <dbReference type="NCBI Taxonomy" id="1116389"/>
    <lineage>
        <taxon>Bacteria</taxon>
        <taxon>Pseudomonadati</taxon>
        <taxon>Pseudomonadota</taxon>
        <taxon>Alphaproteobacteria</taxon>
        <taxon>Hyphomicrobiales</taxon>
        <taxon>Devosiaceae</taxon>
        <taxon>Devosia</taxon>
    </lineage>
</organism>